<accession>A0A5B7ZVT7</accession>
<evidence type="ECO:0000259" key="2">
    <source>
        <dbReference type="Pfam" id="PF13439"/>
    </source>
</evidence>
<name>A0A5B7ZVT7_9BACT</name>
<dbReference type="InterPro" id="IPR028098">
    <property type="entry name" value="Glyco_trans_4-like_N"/>
</dbReference>
<keyword evidence="3" id="KW-0808">Transferase</keyword>
<dbReference type="GO" id="GO:0016757">
    <property type="term" value="F:glycosyltransferase activity"/>
    <property type="evidence" value="ECO:0007669"/>
    <property type="project" value="InterPro"/>
</dbReference>
<protein>
    <submittedName>
        <fullName evidence="3">Glycosyltransferase family 4 protein</fullName>
    </submittedName>
</protein>
<dbReference type="Pfam" id="PF00534">
    <property type="entry name" value="Glycos_transf_1"/>
    <property type="match status" value="1"/>
</dbReference>
<evidence type="ECO:0000313" key="4">
    <source>
        <dbReference type="Proteomes" id="UP000305398"/>
    </source>
</evidence>
<organism evidence="3 4">
    <name type="scientific">Hymenobacter jejuensis</name>
    <dbReference type="NCBI Taxonomy" id="2502781"/>
    <lineage>
        <taxon>Bacteria</taxon>
        <taxon>Pseudomonadati</taxon>
        <taxon>Bacteroidota</taxon>
        <taxon>Cytophagia</taxon>
        <taxon>Cytophagales</taxon>
        <taxon>Hymenobacteraceae</taxon>
        <taxon>Hymenobacter</taxon>
    </lineage>
</organism>
<dbReference type="CDD" id="cd03801">
    <property type="entry name" value="GT4_PimA-like"/>
    <property type="match status" value="1"/>
</dbReference>
<evidence type="ECO:0000313" key="3">
    <source>
        <dbReference type="EMBL" id="QDA59344.1"/>
    </source>
</evidence>
<dbReference type="SUPFAM" id="SSF53756">
    <property type="entry name" value="UDP-Glycosyltransferase/glycogen phosphorylase"/>
    <property type="match status" value="1"/>
</dbReference>
<proteinExistence type="predicted"/>
<dbReference type="PANTHER" id="PTHR12526:SF635">
    <property type="entry name" value="GLYCOSYL TRANSFERASE GROUP 1"/>
    <property type="match status" value="1"/>
</dbReference>
<gene>
    <name evidence="3" type="ORF">FHG12_04150</name>
</gene>
<dbReference type="EMBL" id="CP040896">
    <property type="protein sequence ID" value="QDA59344.1"/>
    <property type="molecule type" value="Genomic_DNA"/>
</dbReference>
<feature type="domain" description="Glycosyltransferase subfamily 4-like N-terminal" evidence="2">
    <location>
        <begin position="27"/>
        <end position="176"/>
    </location>
</feature>
<dbReference type="KEGG" id="hyj:FHG12_04150"/>
<dbReference type="AlphaFoldDB" id="A0A5B7ZVT7"/>
<reference evidence="3 4" key="1">
    <citation type="submission" date="2019-06" db="EMBL/GenBank/DDBJ databases">
        <authorList>
            <person name="Srinivasan S."/>
        </authorList>
    </citation>
    <scope>NUCLEOTIDE SEQUENCE [LARGE SCALE GENOMIC DNA]</scope>
    <source>
        <strain evidence="3 4">17J68-5</strain>
    </source>
</reference>
<dbReference type="OrthoDB" id="9805661at2"/>
<sequence length="377" mass="42622">MVNNKRRRRVTYIISNIDKALAFEWVAAQLDRSHIDLSFILLNHGSSVLEDVLYNLGVPTVRVEYNGKKDLLRALWQVRQQLSTWRTQVVHTHLFEASLIGLLAAKSLGISKRILTRHHSTMNYDYYPRGVYYDRLMNAMATDIIAITEVVREVLTDRESVPASKIHLIHHGFDLAAFKHPNPATVESLRIKYSTKEKYPVIGVIARQTALKGIQYIIPAFAQVLAIYPKAKLLLANAQGDYKTEITAFLHQYLPSSSYQEIAFELELSSLYKLFDIYVHTPINSQIEAFGQTYVEALAAGIPSVFTLSGVASEFIRHEENALVVPFENSAAIAQAIERFLADANMRERCRANGQASVAQQFSLDTYLKALEELYTA</sequence>
<dbReference type="Pfam" id="PF13439">
    <property type="entry name" value="Glyco_transf_4"/>
    <property type="match status" value="1"/>
</dbReference>
<feature type="domain" description="Glycosyl transferase family 1" evidence="1">
    <location>
        <begin position="189"/>
        <end position="355"/>
    </location>
</feature>
<dbReference type="PANTHER" id="PTHR12526">
    <property type="entry name" value="GLYCOSYLTRANSFERASE"/>
    <property type="match status" value="1"/>
</dbReference>
<dbReference type="InterPro" id="IPR001296">
    <property type="entry name" value="Glyco_trans_1"/>
</dbReference>
<dbReference type="Gene3D" id="3.40.50.2000">
    <property type="entry name" value="Glycogen Phosphorylase B"/>
    <property type="match status" value="2"/>
</dbReference>
<keyword evidence="4" id="KW-1185">Reference proteome</keyword>
<dbReference type="Proteomes" id="UP000305398">
    <property type="component" value="Chromosome"/>
</dbReference>
<dbReference type="RefSeq" id="WP_139514526.1">
    <property type="nucleotide sequence ID" value="NZ_CP040896.1"/>
</dbReference>
<evidence type="ECO:0000259" key="1">
    <source>
        <dbReference type="Pfam" id="PF00534"/>
    </source>
</evidence>